<evidence type="ECO:0000256" key="4">
    <source>
        <dbReference type="SAM" id="MobiDB-lite"/>
    </source>
</evidence>
<accession>A0A0M9BMZ7</accession>
<comment type="similarity">
    <text evidence="1">Belongs to the bacterial solute-binding protein 1 family.</text>
</comment>
<dbReference type="PATRIC" id="fig|1705561.3.peg.2545"/>
<dbReference type="Gene3D" id="3.40.190.10">
    <property type="entry name" value="Periplasmic binding protein-like II"/>
    <property type="match status" value="1"/>
</dbReference>
<dbReference type="GO" id="GO:0042956">
    <property type="term" value="P:maltodextrin transmembrane transport"/>
    <property type="evidence" value="ECO:0007669"/>
    <property type="project" value="TreeGrafter"/>
</dbReference>
<protein>
    <recommendedName>
        <fullName evidence="7">Sugar ABC transporter substrate-binding protein</fullName>
    </recommendedName>
</protein>
<feature type="region of interest" description="Disordered" evidence="4">
    <location>
        <begin position="31"/>
        <end position="50"/>
    </location>
</feature>
<evidence type="ECO:0008006" key="7">
    <source>
        <dbReference type="Google" id="ProtNLM"/>
    </source>
</evidence>
<dbReference type="RefSeq" id="WP_053781238.1">
    <property type="nucleotide sequence ID" value="NZ_LITU01000059.1"/>
</dbReference>
<dbReference type="InterPro" id="IPR006059">
    <property type="entry name" value="SBP"/>
</dbReference>
<comment type="caution">
    <text evidence="5">The sequence shown here is derived from an EMBL/GenBank/DDBJ whole genome shotgun (WGS) entry which is preliminary data.</text>
</comment>
<dbReference type="GO" id="GO:1901982">
    <property type="term" value="F:maltose binding"/>
    <property type="evidence" value="ECO:0007669"/>
    <property type="project" value="TreeGrafter"/>
</dbReference>
<dbReference type="AlphaFoldDB" id="A0A0M9BMZ7"/>
<dbReference type="GO" id="GO:0015768">
    <property type="term" value="P:maltose transport"/>
    <property type="evidence" value="ECO:0007669"/>
    <property type="project" value="TreeGrafter"/>
</dbReference>
<dbReference type="PANTHER" id="PTHR30061">
    <property type="entry name" value="MALTOSE-BINDING PERIPLASMIC PROTEIN"/>
    <property type="match status" value="1"/>
</dbReference>
<keyword evidence="3" id="KW-0732">Signal</keyword>
<dbReference type="OrthoDB" id="2585476at2"/>
<keyword evidence="2" id="KW-0813">Transport</keyword>
<evidence type="ECO:0000313" key="5">
    <source>
        <dbReference type="EMBL" id="KOY15640.1"/>
    </source>
</evidence>
<evidence type="ECO:0000313" key="6">
    <source>
        <dbReference type="Proteomes" id="UP000037688"/>
    </source>
</evidence>
<dbReference type="SUPFAM" id="SSF53850">
    <property type="entry name" value="Periplasmic binding protein-like II"/>
    <property type="match status" value="1"/>
</dbReference>
<name>A0A0M9BMZ7_9BACL</name>
<dbReference type="EMBL" id="LITU01000059">
    <property type="protein sequence ID" value="KOY15640.1"/>
    <property type="molecule type" value="Genomic_DNA"/>
</dbReference>
<sequence length="426" mass="47448">MKRGHQVVLFAVLLLSLTILSPSFDFRGSQLNQERDQEKDAFPNTSSRNEDHHAPLEIVVSMSETDFQSFKRMANEVADAQHVEINLRNLEPDTYKRVLDNKFSVGESGDIILLNSAEVQYHAKKGHLYPLNGTTLSKSLGETVVGLREMTEWNGYQWGMPFDFDPYVIAARSPFLDEAGLAGLPESKEQWVKLVQQAAQDRTDLIRINLNDLHAVSAWLNQFEPGMAPDKIKKAQTSSQTEAYQQVIQLLDQLQPHITVESINPTLSASEDQTDAPMVVTLLSRLLSGNQGVAGEQSSMERIALSKLEPLGSRSLVIAAGSLEAEEASRWIEGMTSSSVQSEWYQQANYLPAKQQELDLESQKLIAKYDTTDIKSWFPAESSQSLMTESLIQSATFQKKVQQLLGGEITANQYVKSIIALQSASK</sequence>
<keyword evidence="6" id="KW-1185">Reference proteome</keyword>
<dbReference type="PANTHER" id="PTHR30061:SF50">
    <property type="entry name" value="MALTOSE_MALTODEXTRIN-BINDING PERIPLASMIC PROTEIN"/>
    <property type="match status" value="1"/>
</dbReference>
<dbReference type="GO" id="GO:0055052">
    <property type="term" value="C:ATP-binding cassette (ABC) transporter complex, substrate-binding subunit-containing"/>
    <property type="evidence" value="ECO:0007669"/>
    <property type="project" value="TreeGrafter"/>
</dbReference>
<reference evidence="5 6" key="1">
    <citation type="submission" date="2015-08" db="EMBL/GenBank/DDBJ databases">
        <title>Draft genome sequence of cellulolytic and xylanolytic Paenibacillus sp. A59, isolated from a decaying forest soil from Patagonia, Argentina.</title>
        <authorList>
            <person name="Ghio S."/>
            <person name="Caceres A.M."/>
            <person name="Talia P."/>
            <person name="Grasso D."/>
            <person name="Campos E."/>
        </authorList>
    </citation>
    <scope>NUCLEOTIDE SEQUENCE [LARGE SCALE GENOMIC DNA]</scope>
    <source>
        <strain evidence="5 6">A59</strain>
    </source>
</reference>
<proteinExistence type="inferred from homology"/>
<dbReference type="Pfam" id="PF13416">
    <property type="entry name" value="SBP_bac_8"/>
    <property type="match status" value="1"/>
</dbReference>
<evidence type="ECO:0000256" key="1">
    <source>
        <dbReference type="ARBA" id="ARBA00008520"/>
    </source>
</evidence>
<gene>
    <name evidence="5" type="ORF">AMS66_13185</name>
</gene>
<organism evidence="5 6">
    <name type="scientific">Paenibacillus xylanivorans</name>
    <dbReference type="NCBI Taxonomy" id="1705561"/>
    <lineage>
        <taxon>Bacteria</taxon>
        <taxon>Bacillati</taxon>
        <taxon>Bacillota</taxon>
        <taxon>Bacilli</taxon>
        <taxon>Bacillales</taxon>
        <taxon>Paenibacillaceae</taxon>
        <taxon>Paenibacillus</taxon>
    </lineage>
</organism>
<evidence type="ECO:0000256" key="3">
    <source>
        <dbReference type="ARBA" id="ARBA00022729"/>
    </source>
</evidence>
<evidence type="ECO:0000256" key="2">
    <source>
        <dbReference type="ARBA" id="ARBA00022448"/>
    </source>
</evidence>
<dbReference type="Proteomes" id="UP000037688">
    <property type="component" value="Unassembled WGS sequence"/>
</dbReference>